<accession>F8B5S5</accession>
<evidence type="ECO:0000256" key="1">
    <source>
        <dbReference type="SAM" id="MobiDB-lite"/>
    </source>
</evidence>
<dbReference type="HOGENOM" id="CLU_2843469_0_0_11"/>
<name>F8B5S5_9ACTN</name>
<dbReference type="AlphaFoldDB" id="F8B5S5"/>
<dbReference type="STRING" id="656024.FsymDg_2828"/>
<sequence length="65" mass="6763">MSVRCQEGHLSRTHDWCDQCGIPIAAESPPPKPGVVLYEPGPSQPADAAAQPTGSVPGVRDPSGR</sequence>
<evidence type="ECO:0000313" key="3">
    <source>
        <dbReference type="Proteomes" id="UP000001549"/>
    </source>
</evidence>
<gene>
    <name evidence="2" type="ordered locus">FsymDg_2828</name>
</gene>
<feature type="region of interest" description="Disordered" evidence="1">
    <location>
        <begin position="28"/>
        <end position="65"/>
    </location>
</feature>
<keyword evidence="3" id="KW-1185">Reference proteome</keyword>
<reference evidence="2 3" key="1">
    <citation type="submission" date="2011-05" db="EMBL/GenBank/DDBJ databases">
        <title>Complete sequence of chromosome of Frankia symbiont of Datisca glomerata.</title>
        <authorList>
            <consortium name="US DOE Joint Genome Institute"/>
            <person name="Lucas S."/>
            <person name="Han J."/>
            <person name="Lapidus A."/>
            <person name="Cheng J.-F."/>
            <person name="Goodwin L."/>
            <person name="Pitluck S."/>
            <person name="Peters L."/>
            <person name="Mikhailova N."/>
            <person name="Chertkov O."/>
            <person name="Teshima H."/>
            <person name="Han C."/>
            <person name="Tapia R."/>
            <person name="Land M."/>
            <person name="Hauser L."/>
            <person name="Kyrpides N."/>
            <person name="Ivanova N."/>
            <person name="Pagani I."/>
            <person name="Berry A."/>
            <person name="Pawlowski K."/>
            <person name="Persson T."/>
            <person name="Vanden Heuvel B."/>
            <person name="Benson D."/>
            <person name="Woyke T."/>
        </authorList>
    </citation>
    <scope>NUCLEOTIDE SEQUENCE [LARGE SCALE GENOMIC DNA]</scope>
    <source>
        <strain evidence="3">4085684</strain>
    </source>
</reference>
<dbReference type="Proteomes" id="UP000001549">
    <property type="component" value="Chromosome"/>
</dbReference>
<organism evidence="2 3">
    <name type="scientific">Candidatus Protofrankia datiscae</name>
    <dbReference type="NCBI Taxonomy" id="2716812"/>
    <lineage>
        <taxon>Bacteria</taxon>
        <taxon>Bacillati</taxon>
        <taxon>Actinomycetota</taxon>
        <taxon>Actinomycetes</taxon>
        <taxon>Frankiales</taxon>
        <taxon>Frankiaceae</taxon>
        <taxon>Protofrankia</taxon>
    </lineage>
</organism>
<evidence type="ECO:0000313" key="2">
    <source>
        <dbReference type="EMBL" id="AEH10164.1"/>
    </source>
</evidence>
<proteinExistence type="predicted"/>
<dbReference type="KEGG" id="fsy:FsymDg_2828"/>
<dbReference type="RefSeq" id="WP_013874071.1">
    <property type="nucleotide sequence ID" value="NC_015656.1"/>
</dbReference>
<dbReference type="EMBL" id="CP002801">
    <property type="protein sequence ID" value="AEH10164.1"/>
    <property type="molecule type" value="Genomic_DNA"/>
</dbReference>
<protein>
    <submittedName>
        <fullName evidence="2">Uncharacterized protein</fullName>
    </submittedName>
</protein>